<keyword evidence="8" id="KW-1185">Reference proteome</keyword>
<evidence type="ECO:0000313" key="8">
    <source>
        <dbReference type="Proteomes" id="UP001329430"/>
    </source>
</evidence>
<feature type="domain" description="Myb/SANT-like DNA-binding" evidence="6">
    <location>
        <begin position="11"/>
        <end position="88"/>
    </location>
</feature>
<evidence type="ECO:0000256" key="3">
    <source>
        <dbReference type="ARBA" id="ARBA00023015"/>
    </source>
</evidence>
<protein>
    <recommendedName>
        <fullName evidence="2">Regulatory protein zeste</fullName>
    </recommendedName>
</protein>
<dbReference type="PANTHER" id="PTHR21411:SF0">
    <property type="entry name" value="REGULATORY PROTEIN ZESTE"/>
    <property type="match status" value="1"/>
</dbReference>
<accession>A0AAN7VM34</accession>
<sequence length="126" mass="14479">MDRDKNASRKRSVNFQLSEIRTLVDLVLQYKDIIENKKSDAATWQEKKNAWAGIATKFNATSRIQLRTAENLRLKYECLKKELRKKAARKKKSIGLLEILTLSIQGLSSIGDSDDIEKCDGKYIFL</sequence>
<gene>
    <name evidence="7" type="ORF">RI129_002305</name>
</gene>
<evidence type="ECO:0000313" key="7">
    <source>
        <dbReference type="EMBL" id="KAK5647413.1"/>
    </source>
</evidence>
<evidence type="ECO:0000259" key="6">
    <source>
        <dbReference type="Pfam" id="PF13873"/>
    </source>
</evidence>
<dbReference type="Pfam" id="PF13873">
    <property type="entry name" value="Myb_DNA-bind_5"/>
    <property type="match status" value="1"/>
</dbReference>
<reference evidence="7 8" key="1">
    <citation type="journal article" date="2024" name="Insects">
        <title>An Improved Chromosome-Level Genome Assembly of the Firefly Pyrocoelia pectoralis.</title>
        <authorList>
            <person name="Fu X."/>
            <person name="Meyer-Rochow V.B."/>
            <person name="Ballantyne L."/>
            <person name="Zhu X."/>
        </authorList>
    </citation>
    <scope>NUCLEOTIDE SEQUENCE [LARGE SCALE GENOMIC DNA]</scope>
    <source>
        <strain evidence="7">XCY_ONT2</strain>
    </source>
</reference>
<evidence type="ECO:0000256" key="5">
    <source>
        <dbReference type="ARBA" id="ARBA00025466"/>
    </source>
</evidence>
<evidence type="ECO:0000256" key="4">
    <source>
        <dbReference type="ARBA" id="ARBA00023163"/>
    </source>
</evidence>
<dbReference type="Proteomes" id="UP001329430">
    <property type="component" value="Chromosome 2"/>
</dbReference>
<dbReference type="AlphaFoldDB" id="A0AAN7VM34"/>
<organism evidence="7 8">
    <name type="scientific">Pyrocoelia pectoralis</name>
    <dbReference type="NCBI Taxonomy" id="417401"/>
    <lineage>
        <taxon>Eukaryota</taxon>
        <taxon>Metazoa</taxon>
        <taxon>Ecdysozoa</taxon>
        <taxon>Arthropoda</taxon>
        <taxon>Hexapoda</taxon>
        <taxon>Insecta</taxon>
        <taxon>Pterygota</taxon>
        <taxon>Neoptera</taxon>
        <taxon>Endopterygota</taxon>
        <taxon>Coleoptera</taxon>
        <taxon>Polyphaga</taxon>
        <taxon>Elateriformia</taxon>
        <taxon>Elateroidea</taxon>
        <taxon>Lampyridae</taxon>
        <taxon>Lampyrinae</taxon>
        <taxon>Pyrocoelia</taxon>
    </lineage>
</organism>
<keyword evidence="3" id="KW-0805">Transcription regulation</keyword>
<comment type="subunit">
    <text evidence="1">Self-associates forming complexes of several hundred monomers.</text>
</comment>
<name>A0AAN7VM34_9COLE</name>
<proteinExistence type="predicted"/>
<dbReference type="InterPro" id="IPR028002">
    <property type="entry name" value="Myb_DNA-bind_5"/>
</dbReference>
<dbReference type="EMBL" id="JAVRBK010000002">
    <property type="protein sequence ID" value="KAK5647413.1"/>
    <property type="molecule type" value="Genomic_DNA"/>
</dbReference>
<evidence type="ECO:0000256" key="1">
    <source>
        <dbReference type="ARBA" id="ARBA00011764"/>
    </source>
</evidence>
<comment type="caution">
    <text evidence="7">The sequence shown here is derived from an EMBL/GenBank/DDBJ whole genome shotgun (WGS) entry which is preliminary data.</text>
</comment>
<dbReference type="PANTHER" id="PTHR21411">
    <property type="entry name" value="APONTIC"/>
    <property type="match status" value="1"/>
</dbReference>
<evidence type="ECO:0000256" key="2">
    <source>
        <dbReference type="ARBA" id="ARBA00016807"/>
    </source>
</evidence>
<keyword evidence="4" id="KW-0804">Transcription</keyword>
<comment type="function">
    <text evidence="5">Involved in transvection phenomena (= synapsis-dependent gene expression), where the synaptic pairing of chromosomes carrying genes with which zeste interacts influences the expression of these genes. Zeste binds to DNA and stimulates transcription from a nearby promoter.</text>
</comment>